<keyword evidence="3" id="KW-1185">Reference proteome</keyword>
<proteinExistence type="predicted"/>
<sequence length="133" mass="14900">MNKKRALSVLGVSVMMFLGATGVSAYNAKFSFDMNTGLWHAKVYSAPAYKYTKDEDPYLKVDYIESKVRTKFMVVNSNGDARSSTLTTRSATSSLLMNQGMAQNHQYGMSAQTDDGNWYNRYNVTGAWNPDSY</sequence>
<name>A0A4U2Z0U8_9BACI</name>
<evidence type="ECO:0000313" key="2">
    <source>
        <dbReference type="EMBL" id="TKI67716.1"/>
    </source>
</evidence>
<dbReference type="RefSeq" id="WP_107896814.1">
    <property type="nucleotide sequence ID" value="NZ_PYWM01000025.1"/>
</dbReference>
<dbReference type="Proteomes" id="UP000308744">
    <property type="component" value="Unassembled WGS sequence"/>
</dbReference>
<gene>
    <name evidence="2" type="ORF">FC756_12590</name>
</gene>
<comment type="caution">
    <text evidence="2">The sequence shown here is derived from an EMBL/GenBank/DDBJ whole genome shotgun (WGS) entry which is preliminary data.</text>
</comment>
<dbReference type="AlphaFoldDB" id="A0A4U2Z0U8"/>
<evidence type="ECO:0008006" key="4">
    <source>
        <dbReference type="Google" id="ProtNLM"/>
    </source>
</evidence>
<evidence type="ECO:0000256" key="1">
    <source>
        <dbReference type="SAM" id="SignalP"/>
    </source>
</evidence>
<evidence type="ECO:0000313" key="3">
    <source>
        <dbReference type="Proteomes" id="UP000308744"/>
    </source>
</evidence>
<feature type="chain" id="PRO_5020567316" description="DUF2712 domain-containing protein" evidence="1">
    <location>
        <begin position="26"/>
        <end position="133"/>
    </location>
</feature>
<dbReference type="EMBL" id="SZPU01000044">
    <property type="protein sequence ID" value="TKI67716.1"/>
    <property type="molecule type" value="Genomic_DNA"/>
</dbReference>
<organism evidence="2 3">
    <name type="scientific">Lysinibacillus mangiferihumi</name>
    <dbReference type="NCBI Taxonomy" id="1130819"/>
    <lineage>
        <taxon>Bacteria</taxon>
        <taxon>Bacillati</taxon>
        <taxon>Bacillota</taxon>
        <taxon>Bacilli</taxon>
        <taxon>Bacillales</taxon>
        <taxon>Bacillaceae</taxon>
        <taxon>Lysinibacillus</taxon>
    </lineage>
</organism>
<accession>A0A4U2Z0U8</accession>
<reference evidence="2 3" key="1">
    <citation type="submission" date="2019-04" db="EMBL/GenBank/DDBJ databases">
        <title>Lysinibacillus genome sequencing.</title>
        <authorList>
            <person name="Dunlap C."/>
        </authorList>
    </citation>
    <scope>NUCLEOTIDE SEQUENCE [LARGE SCALE GENOMIC DNA]</scope>
    <source>
        <strain evidence="2 3">CCTCC AB 2010389</strain>
    </source>
</reference>
<keyword evidence="1" id="KW-0732">Signal</keyword>
<protein>
    <recommendedName>
        <fullName evidence="4">DUF2712 domain-containing protein</fullName>
    </recommendedName>
</protein>
<feature type="signal peptide" evidence="1">
    <location>
        <begin position="1"/>
        <end position="25"/>
    </location>
</feature>